<feature type="transmembrane region" description="Helical" evidence="1">
    <location>
        <begin position="273"/>
        <end position="291"/>
    </location>
</feature>
<feature type="transmembrane region" description="Helical" evidence="1">
    <location>
        <begin position="161"/>
        <end position="187"/>
    </location>
</feature>
<organism evidence="2 3">
    <name type="scientific">Candidatus Onthovivens merdipullorum</name>
    <dbReference type="NCBI Taxonomy" id="2840889"/>
    <lineage>
        <taxon>Bacteria</taxon>
        <taxon>Bacillati</taxon>
        <taxon>Bacillota</taxon>
        <taxon>Bacilli</taxon>
        <taxon>Bacillales</taxon>
        <taxon>Candidatus Onthovivens</taxon>
    </lineage>
</organism>
<accession>A0A9D9GUC1</accession>
<keyword evidence="1" id="KW-0472">Membrane</keyword>
<gene>
    <name evidence="2" type="ORF">IAC58_03325</name>
</gene>
<evidence type="ECO:0000313" key="2">
    <source>
        <dbReference type="EMBL" id="MBO8427565.1"/>
    </source>
</evidence>
<evidence type="ECO:0008006" key="4">
    <source>
        <dbReference type="Google" id="ProtNLM"/>
    </source>
</evidence>
<comment type="caution">
    <text evidence="2">The sequence shown here is derived from an EMBL/GenBank/DDBJ whole genome shotgun (WGS) entry which is preliminary data.</text>
</comment>
<feature type="transmembrane region" description="Helical" evidence="1">
    <location>
        <begin position="55"/>
        <end position="77"/>
    </location>
</feature>
<feature type="transmembrane region" description="Helical" evidence="1">
    <location>
        <begin position="218"/>
        <end position="236"/>
    </location>
</feature>
<protein>
    <recommendedName>
        <fullName evidence="4">DUF898 family protein</fullName>
    </recommendedName>
</protein>
<dbReference type="Proteomes" id="UP000823613">
    <property type="component" value="Unassembled WGS sequence"/>
</dbReference>
<name>A0A9D9GUC1_9BACL</name>
<sequence length="364" mass="42644">MCKYGPRFDIAIDKVFKMKFGVRKGFIIALSIISMITLVYVICGFTIGANNNTPPYVAMVSSYITTILFIVILILIFKGNKYRKLYDYCISRSIKCAEYLKEDSKALKEEFKQKLKIKDKEWTINKINEYYDIIEELKTQHINNEKNLVTKDKESKFDGHLIQLIGWLLLGGLVTICTLGIGFPIAYCWVLKWYYKHSIYDGKRVSFDGKPSQLIGKWIKWIILCIPTLGLYIFVIPKNLMQWRASHTHLEGELPFLGGYFTANAIGYFFMRILFNLLYLLSFVIFVPFIISFKNRYLLKHTVVDGRILKFTGHGANLLGRFLLWSLLSVITLSIYSWFIPMRFARWINKHTHLKEEYYELKVK</sequence>
<feature type="transmembrane region" description="Helical" evidence="1">
    <location>
        <begin position="322"/>
        <end position="340"/>
    </location>
</feature>
<feature type="transmembrane region" description="Helical" evidence="1">
    <location>
        <begin position="26"/>
        <end position="49"/>
    </location>
</feature>
<reference evidence="2" key="1">
    <citation type="submission" date="2020-10" db="EMBL/GenBank/DDBJ databases">
        <authorList>
            <person name="Gilroy R."/>
        </authorList>
    </citation>
    <scope>NUCLEOTIDE SEQUENCE</scope>
    <source>
        <strain evidence="2">11159</strain>
    </source>
</reference>
<evidence type="ECO:0000256" key="1">
    <source>
        <dbReference type="SAM" id="Phobius"/>
    </source>
</evidence>
<reference evidence="2" key="2">
    <citation type="journal article" date="2021" name="PeerJ">
        <title>Extensive microbial diversity within the chicken gut microbiome revealed by metagenomics and culture.</title>
        <authorList>
            <person name="Gilroy R."/>
            <person name="Ravi A."/>
            <person name="Getino M."/>
            <person name="Pursley I."/>
            <person name="Horton D.L."/>
            <person name="Alikhan N.F."/>
            <person name="Baker D."/>
            <person name="Gharbi K."/>
            <person name="Hall N."/>
            <person name="Watson M."/>
            <person name="Adriaenssens E.M."/>
            <person name="Foster-Nyarko E."/>
            <person name="Jarju S."/>
            <person name="Secka A."/>
            <person name="Antonio M."/>
            <person name="Oren A."/>
            <person name="Chaudhuri R.R."/>
            <person name="La Ragione R."/>
            <person name="Hildebrand F."/>
            <person name="Pallen M.J."/>
        </authorList>
    </citation>
    <scope>NUCLEOTIDE SEQUENCE</scope>
    <source>
        <strain evidence="2">11159</strain>
    </source>
</reference>
<dbReference type="EMBL" id="JADIMY010000069">
    <property type="protein sequence ID" value="MBO8427565.1"/>
    <property type="molecule type" value="Genomic_DNA"/>
</dbReference>
<proteinExistence type="predicted"/>
<evidence type="ECO:0000313" key="3">
    <source>
        <dbReference type="Proteomes" id="UP000823613"/>
    </source>
</evidence>
<dbReference type="AlphaFoldDB" id="A0A9D9GUC1"/>
<keyword evidence="1" id="KW-0812">Transmembrane</keyword>
<keyword evidence="1" id="KW-1133">Transmembrane helix</keyword>